<comment type="caution">
    <text evidence="1">The sequence shown here is derived from an EMBL/GenBank/DDBJ whole genome shotgun (WGS) entry which is preliminary data.</text>
</comment>
<gene>
    <name evidence="1" type="ORF">ULVI_14510</name>
</gene>
<reference evidence="1 2" key="1">
    <citation type="submission" date="2016-02" db="EMBL/GenBank/DDBJ databases">
        <title>Ulvibacter sp. LPB0005, isolated from Thais luteostoma.</title>
        <authorList>
            <person name="Shin S.-K."/>
            <person name="Yi H."/>
        </authorList>
    </citation>
    <scope>NUCLEOTIDE SEQUENCE [LARGE SCALE GENOMIC DNA]</scope>
    <source>
        <strain evidence="1 2">LPB0005</strain>
    </source>
</reference>
<proteinExistence type="predicted"/>
<name>A0A167EMK2_9FLAO</name>
<accession>A0A167EMK2</accession>
<dbReference type="STRING" id="1763537.ULVI_14510"/>
<dbReference type="EMBL" id="LRXL01000053">
    <property type="protein sequence ID" value="OAB75687.1"/>
    <property type="molecule type" value="Genomic_DNA"/>
</dbReference>
<keyword evidence="2" id="KW-1185">Reference proteome</keyword>
<dbReference type="Proteomes" id="UP000077013">
    <property type="component" value="Unassembled WGS sequence"/>
</dbReference>
<dbReference type="AlphaFoldDB" id="A0A167EMK2"/>
<keyword evidence="1" id="KW-0413">Isomerase</keyword>
<protein>
    <submittedName>
        <fullName evidence="1">Peptidylprolyl isomerase</fullName>
    </submittedName>
</protein>
<organism evidence="1 2">
    <name type="scientific">Cochleicola gelatinilyticus</name>
    <dbReference type="NCBI Taxonomy" id="1763537"/>
    <lineage>
        <taxon>Bacteria</taxon>
        <taxon>Pseudomonadati</taxon>
        <taxon>Bacteroidota</taxon>
        <taxon>Flavobacteriia</taxon>
        <taxon>Flavobacteriales</taxon>
        <taxon>Flavobacteriaceae</taxon>
        <taxon>Cochleicola</taxon>
    </lineage>
</organism>
<dbReference type="OrthoDB" id="9785180at2"/>
<dbReference type="PROSITE" id="PS51257">
    <property type="entry name" value="PROKAR_LIPOPROTEIN"/>
    <property type="match status" value="1"/>
</dbReference>
<evidence type="ECO:0000313" key="2">
    <source>
        <dbReference type="Proteomes" id="UP000077013"/>
    </source>
</evidence>
<dbReference type="GO" id="GO:0016853">
    <property type="term" value="F:isomerase activity"/>
    <property type="evidence" value="ECO:0007669"/>
    <property type="project" value="UniProtKB-KW"/>
</dbReference>
<dbReference type="RefSeq" id="WP_068593530.1">
    <property type="nucleotide sequence ID" value="NZ_LRXL01000053.1"/>
</dbReference>
<evidence type="ECO:0000313" key="1">
    <source>
        <dbReference type="EMBL" id="OAB75687.1"/>
    </source>
</evidence>
<sequence length="284" mass="33187">MYKFGLLFVIGLLFVSCDYFKQDSEKVPIARVNQSFLYYDDIKDLISETTSKEDSTLIVTNYVNRWATQQLLLDQARINLPEEQLESYNKLVRDYKNELYTDAYKSNIVAQQLDSSVTVTEVERFYETNKENFKLNDPLYKVRYIHVPELYGNLAQAREMLKRFNDSDKKSLSALGIQFKGYNLNDSTWVEKSSLYRALPILKDKESQVLKKTNFTQLQDSLGVYLVQIEDILATNDIAPLSFLQSTIEQIILNKRKLQLIKKLEKDITQDAIKNSNFEIYKEN</sequence>